<reference evidence="1 2" key="1">
    <citation type="journal article" date="2020" name="Cell">
        <title>Large-Scale Comparative Analyses of Tick Genomes Elucidate Their Genetic Diversity and Vector Capacities.</title>
        <authorList>
            <consortium name="Tick Genome and Microbiome Consortium (TIGMIC)"/>
            <person name="Jia N."/>
            <person name="Wang J."/>
            <person name="Shi W."/>
            <person name="Du L."/>
            <person name="Sun Y."/>
            <person name="Zhan W."/>
            <person name="Jiang J.F."/>
            <person name="Wang Q."/>
            <person name="Zhang B."/>
            <person name="Ji P."/>
            <person name="Bell-Sakyi L."/>
            <person name="Cui X.M."/>
            <person name="Yuan T.T."/>
            <person name="Jiang B.G."/>
            <person name="Yang W.F."/>
            <person name="Lam T.T."/>
            <person name="Chang Q.C."/>
            <person name="Ding S.J."/>
            <person name="Wang X.J."/>
            <person name="Zhu J.G."/>
            <person name="Ruan X.D."/>
            <person name="Zhao L."/>
            <person name="Wei J.T."/>
            <person name="Ye R.Z."/>
            <person name="Que T.C."/>
            <person name="Du C.H."/>
            <person name="Zhou Y.H."/>
            <person name="Cheng J.X."/>
            <person name="Dai P.F."/>
            <person name="Guo W.B."/>
            <person name="Han X.H."/>
            <person name="Huang E.J."/>
            <person name="Li L.F."/>
            <person name="Wei W."/>
            <person name="Gao Y.C."/>
            <person name="Liu J.Z."/>
            <person name="Shao H.Z."/>
            <person name="Wang X."/>
            <person name="Wang C.C."/>
            <person name="Yang T.C."/>
            <person name="Huo Q.B."/>
            <person name="Li W."/>
            <person name="Chen H.Y."/>
            <person name="Chen S.E."/>
            <person name="Zhou L.G."/>
            <person name="Ni X.B."/>
            <person name="Tian J.H."/>
            <person name="Sheng Y."/>
            <person name="Liu T."/>
            <person name="Pan Y.S."/>
            <person name="Xia L.Y."/>
            <person name="Li J."/>
            <person name="Zhao F."/>
            <person name="Cao W.C."/>
        </authorList>
    </citation>
    <scope>NUCLEOTIDE SEQUENCE [LARGE SCALE GENOMIC DNA]</scope>
    <source>
        <strain evidence="1">Iper-2018</strain>
    </source>
</reference>
<name>A0AC60PNQ8_IXOPE</name>
<accession>A0AC60PNQ8</accession>
<evidence type="ECO:0000313" key="2">
    <source>
        <dbReference type="Proteomes" id="UP000805193"/>
    </source>
</evidence>
<proteinExistence type="predicted"/>
<comment type="caution">
    <text evidence="1">The sequence shown here is derived from an EMBL/GenBank/DDBJ whole genome shotgun (WGS) entry which is preliminary data.</text>
</comment>
<protein>
    <submittedName>
        <fullName evidence="1">Uncharacterized protein</fullName>
    </submittedName>
</protein>
<organism evidence="1 2">
    <name type="scientific">Ixodes persulcatus</name>
    <name type="common">Taiga tick</name>
    <dbReference type="NCBI Taxonomy" id="34615"/>
    <lineage>
        <taxon>Eukaryota</taxon>
        <taxon>Metazoa</taxon>
        <taxon>Ecdysozoa</taxon>
        <taxon>Arthropoda</taxon>
        <taxon>Chelicerata</taxon>
        <taxon>Arachnida</taxon>
        <taxon>Acari</taxon>
        <taxon>Parasitiformes</taxon>
        <taxon>Ixodida</taxon>
        <taxon>Ixodoidea</taxon>
        <taxon>Ixodidae</taxon>
        <taxon>Ixodinae</taxon>
        <taxon>Ixodes</taxon>
    </lineage>
</organism>
<dbReference type="EMBL" id="JABSTQ010010199">
    <property type="protein sequence ID" value="KAG0422662.1"/>
    <property type="molecule type" value="Genomic_DNA"/>
</dbReference>
<gene>
    <name evidence="1" type="ORF">HPB47_001552</name>
</gene>
<keyword evidence="2" id="KW-1185">Reference proteome</keyword>
<sequence>MPHLRKENPKTAPVLLWLQGGPGSSSMFGLFVENGPYIVDKGGNLQMRKVTWARRYSMLYVDNPVGVGFSFTQQDQGYAHNESDVGRDLFEALQQFFTLFPEYVGNDFYATGESYAATLEERSHAWDGKPTLSVHWLLRI</sequence>
<evidence type="ECO:0000313" key="1">
    <source>
        <dbReference type="EMBL" id="KAG0422662.1"/>
    </source>
</evidence>
<dbReference type="Proteomes" id="UP000805193">
    <property type="component" value="Unassembled WGS sequence"/>
</dbReference>